<keyword evidence="1" id="KW-0479">Metal-binding</keyword>
<feature type="domain" description="C2H2-type" evidence="3">
    <location>
        <begin position="36"/>
        <end position="58"/>
    </location>
</feature>
<dbReference type="Gene3D" id="3.30.160.60">
    <property type="entry name" value="Classic Zinc Finger"/>
    <property type="match status" value="1"/>
</dbReference>
<organism evidence="4 5">
    <name type="scientific">Cercospora zeae-maydis SCOH1-5</name>
    <dbReference type="NCBI Taxonomy" id="717836"/>
    <lineage>
        <taxon>Eukaryota</taxon>
        <taxon>Fungi</taxon>
        <taxon>Dikarya</taxon>
        <taxon>Ascomycota</taxon>
        <taxon>Pezizomycotina</taxon>
        <taxon>Dothideomycetes</taxon>
        <taxon>Dothideomycetidae</taxon>
        <taxon>Mycosphaerellales</taxon>
        <taxon>Mycosphaerellaceae</taxon>
        <taxon>Cercospora</taxon>
    </lineage>
</organism>
<feature type="region of interest" description="Disordered" evidence="2">
    <location>
        <begin position="1"/>
        <end position="36"/>
    </location>
</feature>
<keyword evidence="1" id="KW-0863">Zinc-finger</keyword>
<accession>A0A6A6FPT2</accession>
<sequence>MAAVATSPDRARQASVTTPTTTATTTATESSKNGPHVCQLCNKSYERADHLHRHLNSR</sequence>
<dbReference type="OrthoDB" id="40579at2759"/>
<evidence type="ECO:0000313" key="5">
    <source>
        <dbReference type="Proteomes" id="UP000799539"/>
    </source>
</evidence>
<dbReference type="AlphaFoldDB" id="A0A6A6FPT2"/>
<dbReference type="InterPro" id="IPR036236">
    <property type="entry name" value="Znf_C2H2_sf"/>
</dbReference>
<feature type="compositionally biased region" description="Low complexity" evidence="2">
    <location>
        <begin position="17"/>
        <end position="28"/>
    </location>
</feature>
<keyword evidence="5" id="KW-1185">Reference proteome</keyword>
<keyword evidence="1" id="KW-0862">Zinc</keyword>
<evidence type="ECO:0000256" key="2">
    <source>
        <dbReference type="SAM" id="MobiDB-lite"/>
    </source>
</evidence>
<dbReference type="EMBL" id="ML992666">
    <property type="protein sequence ID" value="KAF2215304.1"/>
    <property type="molecule type" value="Genomic_DNA"/>
</dbReference>
<proteinExistence type="predicted"/>
<dbReference type="SUPFAM" id="SSF57667">
    <property type="entry name" value="beta-beta-alpha zinc fingers"/>
    <property type="match status" value="1"/>
</dbReference>
<dbReference type="Proteomes" id="UP000799539">
    <property type="component" value="Unassembled WGS sequence"/>
</dbReference>
<evidence type="ECO:0000256" key="1">
    <source>
        <dbReference type="PROSITE-ProRule" id="PRU00042"/>
    </source>
</evidence>
<gene>
    <name evidence="4" type="ORF">CERZMDRAFT_90102</name>
</gene>
<name>A0A6A6FPT2_9PEZI</name>
<evidence type="ECO:0000313" key="4">
    <source>
        <dbReference type="EMBL" id="KAF2215304.1"/>
    </source>
</evidence>
<dbReference type="PROSITE" id="PS50157">
    <property type="entry name" value="ZINC_FINGER_C2H2_2"/>
    <property type="match status" value="1"/>
</dbReference>
<protein>
    <recommendedName>
        <fullName evidence="3">C2H2-type domain-containing protein</fullName>
    </recommendedName>
</protein>
<dbReference type="InterPro" id="IPR013087">
    <property type="entry name" value="Znf_C2H2_type"/>
</dbReference>
<dbReference type="GO" id="GO:0008270">
    <property type="term" value="F:zinc ion binding"/>
    <property type="evidence" value="ECO:0007669"/>
    <property type="project" value="UniProtKB-KW"/>
</dbReference>
<reference evidence="4" key="1">
    <citation type="journal article" date="2020" name="Stud. Mycol.">
        <title>101 Dothideomycetes genomes: a test case for predicting lifestyles and emergence of pathogens.</title>
        <authorList>
            <person name="Haridas S."/>
            <person name="Albert R."/>
            <person name="Binder M."/>
            <person name="Bloem J."/>
            <person name="Labutti K."/>
            <person name="Salamov A."/>
            <person name="Andreopoulos B."/>
            <person name="Baker S."/>
            <person name="Barry K."/>
            <person name="Bills G."/>
            <person name="Bluhm B."/>
            <person name="Cannon C."/>
            <person name="Castanera R."/>
            <person name="Culley D."/>
            <person name="Daum C."/>
            <person name="Ezra D."/>
            <person name="Gonzalez J."/>
            <person name="Henrissat B."/>
            <person name="Kuo A."/>
            <person name="Liang C."/>
            <person name="Lipzen A."/>
            <person name="Lutzoni F."/>
            <person name="Magnuson J."/>
            <person name="Mondo S."/>
            <person name="Nolan M."/>
            <person name="Ohm R."/>
            <person name="Pangilinan J."/>
            <person name="Park H.-J."/>
            <person name="Ramirez L."/>
            <person name="Alfaro M."/>
            <person name="Sun H."/>
            <person name="Tritt A."/>
            <person name="Yoshinaga Y."/>
            <person name="Zwiers L.-H."/>
            <person name="Turgeon B."/>
            <person name="Goodwin S."/>
            <person name="Spatafora J."/>
            <person name="Crous P."/>
            <person name="Grigoriev I."/>
        </authorList>
    </citation>
    <scope>NUCLEOTIDE SEQUENCE</scope>
    <source>
        <strain evidence="4">SCOH1-5</strain>
    </source>
</reference>
<evidence type="ECO:0000259" key="3">
    <source>
        <dbReference type="PROSITE" id="PS50157"/>
    </source>
</evidence>